<evidence type="ECO:0000256" key="7">
    <source>
        <dbReference type="ARBA" id="ARBA00022490"/>
    </source>
</evidence>
<keyword evidence="20" id="KW-1185">Reference proteome</keyword>
<feature type="signal peptide" evidence="17">
    <location>
        <begin position="1"/>
        <end position="18"/>
    </location>
</feature>
<evidence type="ECO:0000256" key="1">
    <source>
        <dbReference type="ARBA" id="ARBA00001974"/>
    </source>
</evidence>
<proteinExistence type="inferred from homology"/>
<dbReference type="PROSITE" id="PS00624">
    <property type="entry name" value="GMC_OXRED_2"/>
    <property type="match status" value="1"/>
</dbReference>
<accession>A0A9W9PPB6</accession>
<dbReference type="InterPro" id="IPR027424">
    <property type="entry name" value="Glucose_Oxidase_domain_2"/>
</dbReference>
<keyword evidence="9" id="KW-0272">Extracellular matrix</keyword>
<comment type="cofactor">
    <cofactor evidence="1 16">
        <name>FAD</name>
        <dbReference type="ChEBI" id="CHEBI:57692"/>
    </cofactor>
</comment>
<dbReference type="PANTHER" id="PTHR11552">
    <property type="entry name" value="GLUCOSE-METHANOL-CHOLINE GMC OXIDOREDUCTASE"/>
    <property type="match status" value="1"/>
</dbReference>
<protein>
    <recommendedName>
        <fullName evidence="14">glucose oxidase</fullName>
        <ecNumber evidence="14">1.1.3.4</ecNumber>
    </recommendedName>
</protein>
<evidence type="ECO:0000256" key="13">
    <source>
        <dbReference type="ARBA" id="ARBA00049435"/>
    </source>
</evidence>
<dbReference type="InterPro" id="IPR000172">
    <property type="entry name" value="GMC_OxRdtase_N"/>
</dbReference>
<keyword evidence="9" id="KW-0964">Secreted</keyword>
<dbReference type="Pfam" id="PF05199">
    <property type="entry name" value="GMC_oxred_C"/>
    <property type="match status" value="1"/>
</dbReference>
<dbReference type="GO" id="GO:0005737">
    <property type="term" value="C:cytoplasm"/>
    <property type="evidence" value="ECO:0007669"/>
    <property type="project" value="UniProtKB-SubCell"/>
</dbReference>
<evidence type="ECO:0000256" key="17">
    <source>
        <dbReference type="SAM" id="SignalP"/>
    </source>
</evidence>
<dbReference type="InterPro" id="IPR036188">
    <property type="entry name" value="FAD/NAD-bd_sf"/>
</dbReference>
<evidence type="ECO:0000256" key="5">
    <source>
        <dbReference type="ARBA" id="ARBA00010790"/>
    </source>
</evidence>
<evidence type="ECO:0000313" key="20">
    <source>
        <dbReference type="Proteomes" id="UP001147746"/>
    </source>
</evidence>
<comment type="caution">
    <text evidence="19">The sequence shown here is derived from an EMBL/GenBank/DDBJ whole genome shotgun (WGS) entry which is preliminary data.</text>
</comment>
<evidence type="ECO:0000256" key="4">
    <source>
        <dbReference type="ARBA" id="ARBA00004498"/>
    </source>
</evidence>
<evidence type="ECO:0000259" key="18">
    <source>
        <dbReference type="PROSITE" id="PS00624"/>
    </source>
</evidence>
<feature type="binding site" evidence="16">
    <location>
        <begin position="37"/>
        <end position="38"/>
    </location>
    <ligand>
        <name>FAD</name>
        <dbReference type="ChEBI" id="CHEBI:57692"/>
    </ligand>
</feature>
<keyword evidence="11 16" id="KW-0274">FAD</keyword>
<evidence type="ECO:0000256" key="8">
    <source>
        <dbReference type="ARBA" id="ARBA00022512"/>
    </source>
</evidence>
<keyword evidence="10" id="KW-0285">Flavoprotein</keyword>
<comment type="subcellular location">
    <subcellularLocation>
        <location evidence="3">Cytoplasm</location>
    </subcellularLocation>
    <subcellularLocation>
        <location evidence="2">Secreted</location>
        <location evidence="2">Cell wall</location>
    </subcellularLocation>
    <subcellularLocation>
        <location evidence="4">Secreted</location>
        <location evidence="4">Extracellular space</location>
        <location evidence="4">Extracellular matrix</location>
    </subcellularLocation>
</comment>
<organism evidence="19 20">
    <name type="scientific">Penicillium atrosanguineum</name>
    <dbReference type="NCBI Taxonomy" id="1132637"/>
    <lineage>
        <taxon>Eukaryota</taxon>
        <taxon>Fungi</taxon>
        <taxon>Dikarya</taxon>
        <taxon>Ascomycota</taxon>
        <taxon>Pezizomycotina</taxon>
        <taxon>Eurotiomycetes</taxon>
        <taxon>Eurotiomycetidae</taxon>
        <taxon>Eurotiales</taxon>
        <taxon>Aspergillaceae</taxon>
        <taxon>Penicillium</taxon>
    </lineage>
</organism>
<evidence type="ECO:0000256" key="11">
    <source>
        <dbReference type="ARBA" id="ARBA00022827"/>
    </source>
</evidence>
<comment type="similarity">
    <text evidence="5">Belongs to the GMC oxidoreductase family.</text>
</comment>
<evidence type="ECO:0000256" key="9">
    <source>
        <dbReference type="ARBA" id="ARBA00022530"/>
    </source>
</evidence>
<dbReference type="SUPFAM" id="SSF51905">
    <property type="entry name" value="FAD/NAD(P)-binding domain"/>
    <property type="match status" value="1"/>
</dbReference>
<feature type="active site" description="Proton acceptor" evidence="15">
    <location>
        <position position="562"/>
    </location>
</feature>
<dbReference type="EC" id="1.1.3.4" evidence="14"/>
<evidence type="ECO:0000256" key="10">
    <source>
        <dbReference type="ARBA" id="ARBA00022630"/>
    </source>
</evidence>
<dbReference type="Proteomes" id="UP001147746">
    <property type="component" value="Unassembled WGS sequence"/>
</dbReference>
<evidence type="ECO:0000256" key="6">
    <source>
        <dbReference type="ARBA" id="ARBA00011738"/>
    </source>
</evidence>
<reference evidence="19" key="2">
    <citation type="journal article" date="2023" name="IMA Fungus">
        <title>Comparative genomic study of the Penicillium genus elucidates a diverse pangenome and 15 lateral gene transfer events.</title>
        <authorList>
            <person name="Petersen C."/>
            <person name="Sorensen T."/>
            <person name="Nielsen M.R."/>
            <person name="Sondergaard T.E."/>
            <person name="Sorensen J.L."/>
            <person name="Fitzpatrick D.A."/>
            <person name="Frisvad J.C."/>
            <person name="Nielsen K.L."/>
        </authorList>
    </citation>
    <scope>NUCLEOTIDE SEQUENCE</scope>
    <source>
        <strain evidence="19">IBT 21472</strain>
    </source>
</reference>
<reference evidence="19" key="1">
    <citation type="submission" date="2022-12" db="EMBL/GenBank/DDBJ databases">
        <authorList>
            <person name="Petersen C."/>
        </authorList>
    </citation>
    <scope>NUCLEOTIDE SEQUENCE</scope>
    <source>
        <strain evidence="19">IBT 21472</strain>
    </source>
</reference>
<evidence type="ECO:0000256" key="15">
    <source>
        <dbReference type="PIRSR" id="PIRSR000137-1"/>
    </source>
</evidence>
<dbReference type="InterPro" id="IPR007867">
    <property type="entry name" value="GMC_OxRtase_C"/>
</dbReference>
<evidence type="ECO:0000256" key="14">
    <source>
        <dbReference type="ARBA" id="ARBA00049722"/>
    </source>
</evidence>
<dbReference type="PANTHER" id="PTHR11552:SF201">
    <property type="entry name" value="GLUCOSE-METHANOL-CHOLINE OXIDOREDUCTASE N-TERMINAL DOMAIN-CONTAINING PROTEIN"/>
    <property type="match status" value="1"/>
</dbReference>
<dbReference type="Pfam" id="PF00732">
    <property type="entry name" value="GMC_oxred_N"/>
    <property type="match status" value="1"/>
</dbReference>
<evidence type="ECO:0000256" key="2">
    <source>
        <dbReference type="ARBA" id="ARBA00004191"/>
    </source>
</evidence>
<evidence type="ECO:0000256" key="3">
    <source>
        <dbReference type="ARBA" id="ARBA00004496"/>
    </source>
</evidence>
<keyword evidence="17" id="KW-0732">Signal</keyword>
<dbReference type="InterPro" id="IPR012132">
    <property type="entry name" value="GMC_OxRdtase"/>
</dbReference>
<comment type="catalytic activity">
    <reaction evidence="13">
        <text>beta-D-glucose + O2 = D-glucono-1,5-lactone + H2O2</text>
        <dbReference type="Rhea" id="RHEA:11428"/>
        <dbReference type="ChEBI" id="CHEBI:15379"/>
        <dbReference type="ChEBI" id="CHEBI:15903"/>
        <dbReference type="ChEBI" id="CHEBI:16217"/>
        <dbReference type="ChEBI" id="CHEBI:16240"/>
        <dbReference type="EC" id="1.1.3.4"/>
    </reaction>
    <physiologicalReaction direction="left-to-right" evidence="13">
        <dbReference type="Rhea" id="RHEA:11429"/>
    </physiologicalReaction>
</comment>
<keyword evidence="8" id="KW-0134">Cell wall</keyword>
<evidence type="ECO:0000256" key="12">
    <source>
        <dbReference type="ARBA" id="ARBA00023002"/>
    </source>
</evidence>
<feature type="chain" id="PRO_5040734023" description="glucose oxidase" evidence="17">
    <location>
        <begin position="19"/>
        <end position="600"/>
    </location>
</feature>
<evidence type="ECO:0000256" key="16">
    <source>
        <dbReference type="PIRSR" id="PIRSR000137-2"/>
    </source>
</evidence>
<dbReference type="Gene3D" id="3.50.50.60">
    <property type="entry name" value="FAD/NAD(P)-binding domain"/>
    <property type="match status" value="1"/>
</dbReference>
<dbReference type="Gene3D" id="3.30.560.10">
    <property type="entry name" value="Glucose Oxidase, domain 3"/>
    <property type="match status" value="1"/>
</dbReference>
<dbReference type="GO" id="GO:0050660">
    <property type="term" value="F:flavin adenine dinucleotide binding"/>
    <property type="evidence" value="ECO:0007669"/>
    <property type="project" value="InterPro"/>
</dbReference>
<comment type="subunit">
    <text evidence="6">Homodimer.</text>
</comment>
<evidence type="ECO:0000313" key="19">
    <source>
        <dbReference type="EMBL" id="KAJ5303175.1"/>
    </source>
</evidence>
<dbReference type="EMBL" id="JAPZBO010000009">
    <property type="protein sequence ID" value="KAJ5303175.1"/>
    <property type="molecule type" value="Genomic_DNA"/>
</dbReference>
<gene>
    <name evidence="19" type="ORF">N7476_009974</name>
</gene>
<dbReference type="Gene3D" id="4.10.450.10">
    <property type="entry name" value="Glucose Oxidase, domain 2"/>
    <property type="match status" value="1"/>
</dbReference>
<feature type="active site" description="Proton donor" evidence="15">
    <location>
        <position position="519"/>
    </location>
</feature>
<sequence length="600" mass="65310">MLAPILAFATLLFCVVEAKTQDGSTPKYDFVIVGGGTSGLVVANRLSEMADVTVAVIEAGDSVLNNRNVTNVQGYGLSFGSSIDWAYQTEDQKYAGGTKQIMRAGKAIGMSYTRAQKVQIDNWEQVGNKGWNWNSLLPYYKKSEGFEVPTPDQIARGADYYISYHGENGPLKVGWPNMMTNSSMLPILDETFQTLGLPYNRDVNGGNMVGLTAHPDTLDREANVRHDAARAYYWPIEGRSNLKIISNTHANKIIWANSSSSEAIAIGVEVTGPDGGEIIYASKEVILSAGSLKSSVILEHSGIGNPDILNKYDIPVQVNISSVGENLQDQTNNGLAYEGTEFWLGAPTFSALPSADQLYGKNVSAVASSINSSLADYAKSVASASNGAVQEANLMSAFQLQYDLIFKSQVPFAEIVYLPIAHSFTSEYWALLPFSRGSIHIKSADAMQPASINPNYFMFEPDSNSQADVARYIRNTFVTAPLSDLVGDEFSPSLDHVPKNAPEDAWISWVKSTYRSNYHPVGTASMLPRDKGGVVSPELKVYGTKNVRVVDASVLPFQLCGHLTSTLYAVAERASDLIKKKYIPRENTVKVNAVNKTMSH</sequence>
<dbReference type="SUPFAM" id="SSF54373">
    <property type="entry name" value="FAD-linked reductases, C-terminal domain"/>
    <property type="match status" value="1"/>
</dbReference>
<keyword evidence="7" id="KW-0963">Cytoplasm</keyword>
<dbReference type="PIRSF" id="PIRSF000137">
    <property type="entry name" value="Alcohol_oxidase"/>
    <property type="match status" value="1"/>
</dbReference>
<feature type="domain" description="Glucose-methanol-choline oxidoreductase N-terminal" evidence="18">
    <location>
        <begin position="290"/>
        <end position="304"/>
    </location>
</feature>
<dbReference type="GO" id="GO:0046562">
    <property type="term" value="F:beta-D-glucose oxidase activity"/>
    <property type="evidence" value="ECO:0007669"/>
    <property type="project" value="UniProtKB-EC"/>
</dbReference>
<dbReference type="AlphaFoldDB" id="A0A9W9PPB6"/>
<name>A0A9W9PPB6_9EURO</name>
<keyword evidence="12" id="KW-0560">Oxidoreductase</keyword>